<sequence length="535" mass="59313">MAKKFVFIFAFLFFFWLTDRGIGQGESAHDFKETEKSTPSAPVLSLIPSASPIAQATTSTSQGSAIQPPAPNSSIAPLEEQMEMAYKKSSPIHSSHTFHGKGGKAVFIAVWKKILAHYPELKKKHAKLSEAIAQKALAESGYYPRLYGWADSLTSDNPILGFMMHLTERNFTAQDFNIHNLNHPGTVSNQNAGLLAIFPIFDAMQTIDSVKAAKDAIKAREEEERYTRMEASLLSIDAWIGLLFADAELFKAMSQLEASKTDLNEALQLMEQGLVLGADFFMGRSLAASIEQSKNGYLARKKVALVTLNTLAGTPAEAEIAIPKNLPRPKKISKPLSSWVQEAILYRGDLAALRHQIQVQRTEVKREKDTIMPNVNGFASGMLDSDNFTTGGRSYTVGVLGTMALFDPSRDPKIKRAKAEEEQLIHEESVLKDNIQTKLAEAITDLETAYRDSEILYHSMQDAIQAIVMTRDLYREGRKTIADLIQARTYGLQVEVSYLESVARYESSKAKLFFLSGQLDDYQVQNLANELGGED</sequence>
<accession>A0A0C1US44</accession>
<evidence type="ECO:0000256" key="3">
    <source>
        <dbReference type="ARBA" id="ARBA00022448"/>
    </source>
</evidence>
<dbReference type="GO" id="GO:0009279">
    <property type="term" value="C:cell outer membrane"/>
    <property type="evidence" value="ECO:0007669"/>
    <property type="project" value="UniProtKB-SubCell"/>
</dbReference>
<dbReference type="PANTHER" id="PTHR30026:SF20">
    <property type="entry name" value="OUTER MEMBRANE PROTEIN TOLC"/>
    <property type="match status" value="1"/>
</dbReference>
<evidence type="ECO:0000256" key="5">
    <source>
        <dbReference type="ARBA" id="ARBA00022692"/>
    </source>
</evidence>
<dbReference type="KEGG" id="mkc:kam1_1721"/>
<evidence type="ECO:0000256" key="7">
    <source>
        <dbReference type="ARBA" id="ARBA00023237"/>
    </source>
</evidence>
<name>A0A0C1US44_9BACT</name>
<dbReference type="EMBL" id="CP037899">
    <property type="protein sequence ID" value="QDQ42936.1"/>
    <property type="molecule type" value="Genomic_DNA"/>
</dbReference>
<comment type="subcellular location">
    <subcellularLocation>
        <location evidence="1">Cell outer membrane</location>
    </subcellularLocation>
</comment>
<dbReference type="Proteomes" id="UP000031594">
    <property type="component" value="Unassembled WGS sequence"/>
</dbReference>
<dbReference type="EMBL" id="JQNX01000002">
    <property type="protein sequence ID" value="KIE59139.1"/>
    <property type="molecule type" value="Genomic_DNA"/>
</dbReference>
<dbReference type="AlphaFoldDB" id="A0A0C1US44"/>
<gene>
    <name evidence="8" type="ORF">A946_03775</name>
    <name evidence="9" type="ORF">kam1_1721</name>
</gene>
<organism evidence="9 11">
    <name type="scientific">Methylacidiphilum kamchatkense Kam1</name>
    <dbReference type="NCBI Taxonomy" id="1202785"/>
    <lineage>
        <taxon>Bacteria</taxon>
        <taxon>Pseudomonadati</taxon>
        <taxon>Verrucomicrobiota</taxon>
        <taxon>Methylacidiphilae</taxon>
        <taxon>Methylacidiphilales</taxon>
        <taxon>Methylacidiphilaceae</taxon>
        <taxon>Methylacidiphilum (ex Ratnadevi et al. 2023)</taxon>
    </lineage>
</organism>
<dbReference type="InterPro" id="IPR003423">
    <property type="entry name" value="OMP_efflux"/>
</dbReference>
<reference evidence="11" key="3">
    <citation type="submission" date="2019-03" db="EMBL/GenBank/DDBJ databases">
        <title>Complete genome of Methylacidiphilum kamchatkense Kam1.</title>
        <authorList>
            <person name="Kruse T."/>
            <person name="Murarilal Ratnadevi C."/>
            <person name="Erikstad H.-A."/>
            <person name="Birkeland N.-K."/>
        </authorList>
    </citation>
    <scope>NUCLEOTIDE SEQUENCE [LARGE SCALE GENOMIC DNA]</scope>
    <source>
        <strain evidence="11">kam1</strain>
    </source>
</reference>
<dbReference type="Pfam" id="PF02321">
    <property type="entry name" value="OEP"/>
    <property type="match status" value="1"/>
</dbReference>
<dbReference type="Gene3D" id="1.20.1600.10">
    <property type="entry name" value="Outer membrane efflux proteins (OEP)"/>
    <property type="match status" value="1"/>
</dbReference>
<evidence type="ECO:0000313" key="8">
    <source>
        <dbReference type="EMBL" id="KIE59139.1"/>
    </source>
</evidence>
<evidence type="ECO:0000313" key="10">
    <source>
        <dbReference type="Proteomes" id="UP000031594"/>
    </source>
</evidence>
<keyword evidence="4" id="KW-1134">Transmembrane beta strand</keyword>
<keyword evidence="5" id="KW-0812">Transmembrane</keyword>
<keyword evidence="6" id="KW-0472">Membrane</keyword>
<keyword evidence="10" id="KW-1185">Reference proteome</keyword>
<keyword evidence="3" id="KW-0813">Transport</keyword>
<evidence type="ECO:0000256" key="1">
    <source>
        <dbReference type="ARBA" id="ARBA00004442"/>
    </source>
</evidence>
<evidence type="ECO:0000313" key="11">
    <source>
        <dbReference type="Proteomes" id="UP000315925"/>
    </source>
</evidence>
<dbReference type="OrthoDB" id="178209at2"/>
<evidence type="ECO:0000256" key="2">
    <source>
        <dbReference type="ARBA" id="ARBA00007613"/>
    </source>
</evidence>
<dbReference type="RefSeq" id="WP_039721027.1">
    <property type="nucleotide sequence ID" value="NZ_CP037899.1"/>
</dbReference>
<keyword evidence="7" id="KW-0998">Cell outer membrane</keyword>
<dbReference type="Proteomes" id="UP000315925">
    <property type="component" value="Chromosome"/>
</dbReference>
<dbReference type="STRING" id="1202785.A946_03775"/>
<reference evidence="9" key="2">
    <citation type="journal article" date="2019" name="BMC Genomics">
        <title>Complete genome sequence analysis of the thermoacidophilic verrucomicrobial methanotroph 'Candidatus Methylacidiphilum kamchatkense' strain Kam1 and comparison with its closest relatives.</title>
        <authorList>
            <person name="Kruse T."/>
            <person name="Ratnadevi C.M."/>
            <person name="Erikstad H.A."/>
            <person name="Birkeland N.K."/>
        </authorList>
    </citation>
    <scope>NUCLEOTIDE SEQUENCE</scope>
    <source>
        <strain evidence="9">Kam1</strain>
    </source>
</reference>
<evidence type="ECO:0000256" key="6">
    <source>
        <dbReference type="ARBA" id="ARBA00023136"/>
    </source>
</evidence>
<proteinExistence type="inferred from homology"/>
<protein>
    <submittedName>
        <fullName evidence="8 9">Membrane protein</fullName>
    </submittedName>
</protein>
<dbReference type="InterPro" id="IPR051906">
    <property type="entry name" value="TolC-like"/>
</dbReference>
<dbReference type="GO" id="GO:1990281">
    <property type="term" value="C:efflux pump complex"/>
    <property type="evidence" value="ECO:0007669"/>
    <property type="project" value="TreeGrafter"/>
</dbReference>
<reference evidence="8 10" key="1">
    <citation type="submission" date="2014-08" db="EMBL/GenBank/DDBJ databases">
        <title>Methylacidiphilum kamchatkense strain Kam1 draft genome sequence.</title>
        <authorList>
            <person name="Birkeland N.-K."/>
            <person name="Erikstad H.A."/>
        </authorList>
    </citation>
    <scope>NUCLEOTIDE SEQUENCE [LARGE SCALE GENOMIC DNA]</scope>
    <source>
        <strain evidence="8 10">Kam1</strain>
    </source>
</reference>
<dbReference type="GO" id="GO:0015288">
    <property type="term" value="F:porin activity"/>
    <property type="evidence" value="ECO:0007669"/>
    <property type="project" value="TreeGrafter"/>
</dbReference>
<dbReference type="PANTHER" id="PTHR30026">
    <property type="entry name" value="OUTER MEMBRANE PROTEIN TOLC"/>
    <property type="match status" value="1"/>
</dbReference>
<dbReference type="SUPFAM" id="SSF56954">
    <property type="entry name" value="Outer membrane efflux proteins (OEP)"/>
    <property type="match status" value="1"/>
</dbReference>
<evidence type="ECO:0000313" key="9">
    <source>
        <dbReference type="EMBL" id="QDQ42936.1"/>
    </source>
</evidence>
<comment type="similarity">
    <text evidence="2">Belongs to the outer membrane factor (OMF) (TC 1.B.17) family.</text>
</comment>
<evidence type="ECO:0000256" key="4">
    <source>
        <dbReference type="ARBA" id="ARBA00022452"/>
    </source>
</evidence>
<dbReference type="GO" id="GO:0015562">
    <property type="term" value="F:efflux transmembrane transporter activity"/>
    <property type="evidence" value="ECO:0007669"/>
    <property type="project" value="InterPro"/>
</dbReference>